<reference evidence="2" key="1">
    <citation type="journal article" date="2020" name="Cell">
        <title>Large-Scale Comparative Analyses of Tick Genomes Elucidate Their Genetic Diversity and Vector Capacities.</title>
        <authorList>
            <consortium name="Tick Genome and Microbiome Consortium (TIGMIC)"/>
            <person name="Jia N."/>
            <person name="Wang J."/>
            <person name="Shi W."/>
            <person name="Du L."/>
            <person name="Sun Y."/>
            <person name="Zhan W."/>
            <person name="Jiang J.F."/>
            <person name="Wang Q."/>
            <person name="Zhang B."/>
            <person name="Ji P."/>
            <person name="Bell-Sakyi L."/>
            <person name="Cui X.M."/>
            <person name="Yuan T.T."/>
            <person name="Jiang B.G."/>
            <person name="Yang W.F."/>
            <person name="Lam T.T."/>
            <person name="Chang Q.C."/>
            <person name="Ding S.J."/>
            <person name="Wang X.J."/>
            <person name="Zhu J.G."/>
            <person name="Ruan X.D."/>
            <person name="Zhao L."/>
            <person name="Wei J.T."/>
            <person name="Ye R.Z."/>
            <person name="Que T.C."/>
            <person name="Du C.H."/>
            <person name="Zhou Y.H."/>
            <person name="Cheng J.X."/>
            <person name="Dai P.F."/>
            <person name="Guo W.B."/>
            <person name="Han X.H."/>
            <person name="Huang E.J."/>
            <person name="Li L.F."/>
            <person name="Wei W."/>
            <person name="Gao Y.C."/>
            <person name="Liu J.Z."/>
            <person name="Shao H.Z."/>
            <person name="Wang X."/>
            <person name="Wang C.C."/>
            <person name="Yang T.C."/>
            <person name="Huo Q.B."/>
            <person name="Li W."/>
            <person name="Chen H.Y."/>
            <person name="Chen S.E."/>
            <person name="Zhou L.G."/>
            <person name="Ni X.B."/>
            <person name="Tian J.H."/>
            <person name="Sheng Y."/>
            <person name="Liu T."/>
            <person name="Pan Y.S."/>
            <person name="Xia L.Y."/>
            <person name="Li J."/>
            <person name="Zhao F."/>
            <person name="Cao W.C."/>
        </authorList>
    </citation>
    <scope>NUCLEOTIDE SEQUENCE</scope>
    <source>
        <strain evidence="2">Rsan-2018</strain>
    </source>
</reference>
<proteinExistence type="predicted"/>
<dbReference type="AlphaFoldDB" id="A0A9D4QLQ2"/>
<feature type="region of interest" description="Disordered" evidence="1">
    <location>
        <begin position="33"/>
        <end position="62"/>
    </location>
</feature>
<evidence type="ECO:0000313" key="3">
    <source>
        <dbReference type="Proteomes" id="UP000821837"/>
    </source>
</evidence>
<sequence>MLKHVHSSTTTLSPFRCIKPQANDALSLNSSVSFGSGGAEQLSSRSSSTSSLHEALPPRKPGAELRQTAGVALAKEASPFGWPLQTTTARMAATQQVPTLGRSDNGAGSPPALECGGEGADPCVEKEPTAASKRARVPAAAYLKSTARHSGKDPGSSPRPSQPRDLQRFESSAPTRVPCRHYRYLAIRSKTRFARFGERRSARVSDGFETTQAEASSSLCPNRGVVAIVGAGFRPLLVASPGAPRRRRVGFHADQGDGGPFRGNDVLGKRVLG</sequence>
<gene>
    <name evidence="2" type="ORF">HPB52_007295</name>
</gene>
<name>A0A9D4QLQ2_RHISA</name>
<protein>
    <submittedName>
        <fullName evidence="2">Uncharacterized protein</fullName>
    </submittedName>
</protein>
<comment type="caution">
    <text evidence="2">The sequence shown here is derived from an EMBL/GenBank/DDBJ whole genome shotgun (WGS) entry which is preliminary data.</text>
</comment>
<feature type="region of interest" description="Disordered" evidence="1">
    <location>
        <begin position="99"/>
        <end position="173"/>
    </location>
</feature>
<organism evidence="2 3">
    <name type="scientific">Rhipicephalus sanguineus</name>
    <name type="common">Brown dog tick</name>
    <name type="synonym">Ixodes sanguineus</name>
    <dbReference type="NCBI Taxonomy" id="34632"/>
    <lineage>
        <taxon>Eukaryota</taxon>
        <taxon>Metazoa</taxon>
        <taxon>Ecdysozoa</taxon>
        <taxon>Arthropoda</taxon>
        <taxon>Chelicerata</taxon>
        <taxon>Arachnida</taxon>
        <taxon>Acari</taxon>
        <taxon>Parasitiformes</taxon>
        <taxon>Ixodida</taxon>
        <taxon>Ixodoidea</taxon>
        <taxon>Ixodidae</taxon>
        <taxon>Rhipicephalinae</taxon>
        <taxon>Rhipicephalus</taxon>
        <taxon>Rhipicephalus</taxon>
    </lineage>
</organism>
<accession>A0A9D4QLQ2</accession>
<dbReference type="Proteomes" id="UP000821837">
    <property type="component" value="Chromosome 1"/>
</dbReference>
<evidence type="ECO:0000256" key="1">
    <source>
        <dbReference type="SAM" id="MobiDB-lite"/>
    </source>
</evidence>
<dbReference type="EMBL" id="JABSTV010001245">
    <property type="protein sequence ID" value="KAH7982815.1"/>
    <property type="molecule type" value="Genomic_DNA"/>
</dbReference>
<dbReference type="VEuPathDB" id="VectorBase:RSAN_026455"/>
<reference evidence="2" key="2">
    <citation type="submission" date="2021-09" db="EMBL/GenBank/DDBJ databases">
        <authorList>
            <person name="Jia N."/>
            <person name="Wang J."/>
            <person name="Shi W."/>
            <person name="Du L."/>
            <person name="Sun Y."/>
            <person name="Zhan W."/>
            <person name="Jiang J."/>
            <person name="Wang Q."/>
            <person name="Zhang B."/>
            <person name="Ji P."/>
            <person name="Sakyi L.B."/>
            <person name="Cui X."/>
            <person name="Yuan T."/>
            <person name="Jiang B."/>
            <person name="Yang W."/>
            <person name="Lam T.T.-Y."/>
            <person name="Chang Q."/>
            <person name="Ding S."/>
            <person name="Wang X."/>
            <person name="Zhu J."/>
            <person name="Ruan X."/>
            <person name="Zhao L."/>
            <person name="Wei J."/>
            <person name="Que T."/>
            <person name="Du C."/>
            <person name="Cheng J."/>
            <person name="Dai P."/>
            <person name="Han X."/>
            <person name="Huang E."/>
            <person name="Gao Y."/>
            <person name="Liu J."/>
            <person name="Shao H."/>
            <person name="Ye R."/>
            <person name="Li L."/>
            <person name="Wei W."/>
            <person name="Wang X."/>
            <person name="Wang C."/>
            <person name="Huo Q."/>
            <person name="Li W."/>
            <person name="Guo W."/>
            <person name="Chen H."/>
            <person name="Chen S."/>
            <person name="Zhou L."/>
            <person name="Zhou L."/>
            <person name="Ni X."/>
            <person name="Tian J."/>
            <person name="Zhou Y."/>
            <person name="Sheng Y."/>
            <person name="Liu T."/>
            <person name="Pan Y."/>
            <person name="Xia L."/>
            <person name="Li J."/>
            <person name="Zhao F."/>
            <person name="Cao W."/>
        </authorList>
    </citation>
    <scope>NUCLEOTIDE SEQUENCE</scope>
    <source>
        <strain evidence="2">Rsan-2018</strain>
        <tissue evidence="2">Larvae</tissue>
    </source>
</reference>
<keyword evidence="3" id="KW-1185">Reference proteome</keyword>
<evidence type="ECO:0000313" key="2">
    <source>
        <dbReference type="EMBL" id="KAH7982815.1"/>
    </source>
</evidence>